<dbReference type="EMBL" id="AVPF01000042">
    <property type="protein sequence ID" value="KGX85258.1"/>
    <property type="molecule type" value="Genomic_DNA"/>
</dbReference>
<proteinExistence type="predicted"/>
<sequence length="127" mass="14636">MNEQRPVYGTSSSSTTDRRAHNRYNIHQELFSSIESFSLMKGRHLYDLHGHIDNISQGGLKFTTKQDIPFVTEDIVNINLSWRHQEYVFTGKVVWKALDSGFYNIGIAFGRETKKSEALLTILEDLK</sequence>
<name>A0A0A5G287_9BACI</name>
<organism evidence="2 3">
    <name type="scientific">Pontibacillus marinus BH030004 = DSM 16465</name>
    <dbReference type="NCBI Taxonomy" id="1385511"/>
    <lineage>
        <taxon>Bacteria</taxon>
        <taxon>Bacillati</taxon>
        <taxon>Bacillota</taxon>
        <taxon>Bacilli</taxon>
        <taxon>Bacillales</taxon>
        <taxon>Bacillaceae</taxon>
        <taxon>Pontibacillus</taxon>
    </lineage>
</organism>
<evidence type="ECO:0000259" key="1">
    <source>
        <dbReference type="Pfam" id="PF07238"/>
    </source>
</evidence>
<dbReference type="STRING" id="1385511.GCA_000425225_03422"/>
<dbReference type="Gene3D" id="2.40.10.220">
    <property type="entry name" value="predicted glycosyltransferase like domains"/>
    <property type="match status" value="1"/>
</dbReference>
<keyword evidence="3" id="KW-1185">Reference proteome</keyword>
<dbReference type="SUPFAM" id="SSF141371">
    <property type="entry name" value="PilZ domain-like"/>
    <property type="match status" value="1"/>
</dbReference>
<dbReference type="AlphaFoldDB" id="A0A0A5G287"/>
<comment type="caution">
    <text evidence="2">The sequence shown here is derived from an EMBL/GenBank/DDBJ whole genome shotgun (WGS) entry which is preliminary data.</text>
</comment>
<dbReference type="OrthoDB" id="2354159at2"/>
<evidence type="ECO:0000313" key="3">
    <source>
        <dbReference type="Proteomes" id="UP000030403"/>
    </source>
</evidence>
<dbReference type="InterPro" id="IPR009875">
    <property type="entry name" value="PilZ_domain"/>
</dbReference>
<dbReference type="Proteomes" id="UP000030403">
    <property type="component" value="Unassembled WGS sequence"/>
</dbReference>
<evidence type="ECO:0000313" key="2">
    <source>
        <dbReference type="EMBL" id="KGX85258.1"/>
    </source>
</evidence>
<feature type="domain" description="PilZ" evidence="1">
    <location>
        <begin position="18"/>
        <end position="119"/>
    </location>
</feature>
<dbReference type="GO" id="GO:0035438">
    <property type="term" value="F:cyclic-di-GMP binding"/>
    <property type="evidence" value="ECO:0007669"/>
    <property type="project" value="InterPro"/>
</dbReference>
<dbReference type="RefSeq" id="WP_027447019.1">
    <property type="nucleotide sequence ID" value="NZ_AULJ01000045.1"/>
</dbReference>
<gene>
    <name evidence="2" type="ORF">N783_15140</name>
</gene>
<protein>
    <recommendedName>
        <fullName evidence="1">PilZ domain-containing protein</fullName>
    </recommendedName>
</protein>
<accession>A0A0A5G287</accession>
<reference evidence="2 3" key="1">
    <citation type="submission" date="2013-08" db="EMBL/GenBank/DDBJ databases">
        <authorList>
            <person name="Huang J."/>
            <person name="Wang G."/>
        </authorList>
    </citation>
    <scope>NUCLEOTIDE SEQUENCE [LARGE SCALE GENOMIC DNA]</scope>
    <source>
        <strain evidence="2 3">BH030004</strain>
    </source>
</reference>
<dbReference type="Pfam" id="PF07238">
    <property type="entry name" value="PilZ"/>
    <property type="match status" value="1"/>
</dbReference>